<dbReference type="InterPro" id="IPR049452">
    <property type="entry name" value="Anoctamin_TM"/>
</dbReference>
<evidence type="ECO:0000256" key="2">
    <source>
        <dbReference type="ARBA" id="ARBA00009671"/>
    </source>
</evidence>
<name>A0AAE0V385_9TELE</name>
<comment type="caution">
    <text evidence="6">Lacks conserved residue(s) required for the propagation of feature annotation.</text>
</comment>
<accession>A0AAE0V385</accession>
<feature type="domain" description="Anoctamin transmembrane" evidence="8">
    <location>
        <begin position="500"/>
        <end position="683"/>
    </location>
</feature>
<organism evidence="9 10">
    <name type="scientific">Hemibagrus guttatus</name>
    <dbReference type="NCBI Taxonomy" id="175788"/>
    <lineage>
        <taxon>Eukaryota</taxon>
        <taxon>Metazoa</taxon>
        <taxon>Chordata</taxon>
        <taxon>Craniata</taxon>
        <taxon>Vertebrata</taxon>
        <taxon>Euteleostomi</taxon>
        <taxon>Actinopterygii</taxon>
        <taxon>Neopterygii</taxon>
        <taxon>Teleostei</taxon>
        <taxon>Ostariophysi</taxon>
        <taxon>Siluriformes</taxon>
        <taxon>Bagridae</taxon>
        <taxon>Hemibagrus</taxon>
    </lineage>
</organism>
<sequence length="922" mass="104813">MGLRKAVKPEFGGGSRSFSCEEDYIYENIESELCFFTSQERQNIIKYWLDNLRAKPGEVLHNIHFLEGQPINDICDYFGVKIAMYFAWLGFYTTSMLYPAVIGFVLWMLTETDQTSRDICCVVFALFNVVWATLFLERWKRRGAELAYKWGTLDTPAESLEEPRPQFRGVKRCSPVTGCEEFYYPPWRRRVFRWLVSFPVCIFCLCFVFLAMLICFELQEFVMGIKELPRVVRFIPEIMLAITVTACDEVYRKIACWLNDMENYRLQSAYEKNLIIKMVLFQFVNSYLSLFYIGFYLKDMERLKEMLATLLIIRQFMQNLKEVLQPYLYERHRLGELTLRAVWDLLVSALIKYGRLAVGRAHISPRKPSIPGQGLQGNQGVLGQQERHERKCLNGGCGVPDEEPEEDAGARNSAEGTEEENAIDCGLKLRKVSFIEKVERKSIGCVSPIEDSFLEEGSPTMVEKGMDPALVFEMCDDDDDSVIPETKEQVGESAGPESSVPPKLWKRGRSLERADSKSRRESWMDPPEEQETTTLTQAEIESCMQTYEDTFQDYQEMFIQFGYVVLFSSAFPLAAMCALINNIIEIRSDAFKLCTSLQRPFGMRVESIGQWQTLMEAMGLIAIIVNCYLIGQCGQLQRLFPWLSPEMAIISIVILEHFAVLLKYVIHVAIPDIPSWVREEMAKLEFQRREAFKKHERQAQQHFQQQQRRKREEEERQRQAEYQARRERDDGRSDTSGSDHHHEKSQGGKSRSGGGAGGSVSDKPKRPSSLLTNNNVMKLKQIIPLQSKFSSGTARSPQSPTGSEPKLPGFLSFKFLKSPENKKEAAAASASASSSMAALGQERSQSPSKSFNPGKLFNFGKSDGGACINGAQLTKPGEGMQPMEKPLTKSDLNDVSDEIPSTGEEEQENGHSLDSESSVPKI</sequence>
<feature type="transmembrane region" description="Helical" evidence="6">
    <location>
        <begin position="115"/>
        <end position="136"/>
    </location>
</feature>
<reference evidence="9" key="1">
    <citation type="submission" date="2023-06" db="EMBL/GenBank/DDBJ databases">
        <title>Male Hemibagrus guttatus genome.</title>
        <authorList>
            <person name="Bian C."/>
        </authorList>
    </citation>
    <scope>NUCLEOTIDE SEQUENCE</scope>
    <source>
        <strain evidence="9">Male_cb2023</strain>
        <tissue evidence="9">Muscle</tissue>
    </source>
</reference>
<protein>
    <recommendedName>
        <fullName evidence="6">Anoctamin</fullName>
    </recommendedName>
</protein>
<dbReference type="EMBL" id="JAUCMX010000010">
    <property type="protein sequence ID" value="KAK3533031.1"/>
    <property type="molecule type" value="Genomic_DNA"/>
</dbReference>
<evidence type="ECO:0000256" key="4">
    <source>
        <dbReference type="ARBA" id="ARBA00022989"/>
    </source>
</evidence>
<dbReference type="InterPro" id="IPR007632">
    <property type="entry name" value="Anoctamin"/>
</dbReference>
<evidence type="ECO:0000313" key="9">
    <source>
        <dbReference type="EMBL" id="KAK3533031.1"/>
    </source>
</evidence>
<feature type="region of interest" description="Disordered" evidence="7">
    <location>
        <begin position="486"/>
        <end position="533"/>
    </location>
</feature>
<dbReference type="GO" id="GO:0005254">
    <property type="term" value="F:chloride channel activity"/>
    <property type="evidence" value="ECO:0007669"/>
    <property type="project" value="TreeGrafter"/>
</dbReference>
<evidence type="ECO:0000256" key="6">
    <source>
        <dbReference type="RuleBase" id="RU280814"/>
    </source>
</evidence>
<feature type="compositionally biased region" description="Polar residues" evidence="7">
    <location>
        <begin position="842"/>
        <end position="851"/>
    </location>
</feature>
<keyword evidence="3 6" id="KW-0812">Transmembrane</keyword>
<feature type="compositionally biased region" description="Basic and acidic residues" evidence="7">
    <location>
        <begin position="710"/>
        <end position="746"/>
    </location>
</feature>
<evidence type="ECO:0000256" key="1">
    <source>
        <dbReference type="ARBA" id="ARBA00004141"/>
    </source>
</evidence>
<feature type="region of interest" description="Disordered" evidence="7">
    <location>
        <begin position="868"/>
        <end position="922"/>
    </location>
</feature>
<keyword evidence="10" id="KW-1185">Reference proteome</keyword>
<feature type="transmembrane region" description="Helical" evidence="6">
    <location>
        <begin position="643"/>
        <end position="666"/>
    </location>
</feature>
<evidence type="ECO:0000313" key="10">
    <source>
        <dbReference type="Proteomes" id="UP001274896"/>
    </source>
</evidence>
<keyword evidence="4 6" id="KW-1133">Transmembrane helix</keyword>
<evidence type="ECO:0000256" key="5">
    <source>
        <dbReference type="ARBA" id="ARBA00023136"/>
    </source>
</evidence>
<comment type="similarity">
    <text evidence="2 6">Belongs to the anoctamin family.</text>
</comment>
<evidence type="ECO:0000256" key="3">
    <source>
        <dbReference type="ARBA" id="ARBA00022692"/>
    </source>
</evidence>
<dbReference type="Proteomes" id="UP001274896">
    <property type="component" value="Unassembled WGS sequence"/>
</dbReference>
<evidence type="ECO:0000256" key="7">
    <source>
        <dbReference type="SAM" id="MobiDB-lite"/>
    </source>
</evidence>
<evidence type="ECO:0000259" key="8">
    <source>
        <dbReference type="Pfam" id="PF04547"/>
    </source>
</evidence>
<proteinExistence type="inferred from homology"/>
<feature type="transmembrane region" description="Helical" evidence="6">
    <location>
        <begin position="191"/>
        <end position="214"/>
    </location>
</feature>
<feature type="compositionally biased region" description="Basic and acidic residues" evidence="7">
    <location>
        <begin position="509"/>
        <end position="523"/>
    </location>
</feature>
<dbReference type="GO" id="GO:0005886">
    <property type="term" value="C:plasma membrane"/>
    <property type="evidence" value="ECO:0007669"/>
    <property type="project" value="TreeGrafter"/>
</dbReference>
<feature type="compositionally biased region" description="Low complexity" evidence="7">
    <location>
        <begin position="826"/>
        <end position="838"/>
    </location>
</feature>
<dbReference type="PANTHER" id="PTHR12308:SF33">
    <property type="entry name" value="ANOCTAMIN"/>
    <property type="match status" value="1"/>
</dbReference>
<comment type="subcellular location">
    <subcellularLocation>
        <location evidence="1 6">Membrane</location>
        <topology evidence="1 6">Multi-pass membrane protein</topology>
    </subcellularLocation>
</comment>
<feature type="transmembrane region" description="Helical" evidence="6">
    <location>
        <begin position="274"/>
        <end position="297"/>
    </location>
</feature>
<feature type="compositionally biased region" description="Polar residues" evidence="7">
    <location>
        <begin position="787"/>
        <end position="802"/>
    </location>
</feature>
<dbReference type="AlphaFoldDB" id="A0AAE0V385"/>
<feature type="region of interest" description="Disordered" evidence="7">
    <location>
        <begin position="695"/>
        <end position="775"/>
    </location>
</feature>
<gene>
    <name evidence="9" type="ORF">QTP70_006223</name>
</gene>
<comment type="caution">
    <text evidence="9">The sequence shown here is derived from an EMBL/GenBank/DDBJ whole genome shotgun (WGS) entry which is preliminary data.</text>
</comment>
<dbReference type="PANTHER" id="PTHR12308">
    <property type="entry name" value="ANOCTAMIN"/>
    <property type="match status" value="1"/>
</dbReference>
<feature type="transmembrane region" description="Helical" evidence="6">
    <location>
        <begin position="611"/>
        <end position="631"/>
    </location>
</feature>
<dbReference type="Pfam" id="PF04547">
    <property type="entry name" value="Anoctamin"/>
    <property type="match status" value="2"/>
</dbReference>
<feature type="region of interest" description="Disordered" evidence="7">
    <location>
        <begin position="787"/>
        <end position="856"/>
    </location>
</feature>
<feature type="domain" description="Anoctamin transmembrane" evidence="8">
    <location>
        <begin position="74"/>
        <end position="334"/>
    </location>
</feature>
<feature type="transmembrane region" description="Helical" evidence="6">
    <location>
        <begin position="561"/>
        <end position="584"/>
    </location>
</feature>
<keyword evidence="5 6" id="KW-0472">Membrane</keyword>
<feature type="transmembrane region" description="Helical" evidence="6">
    <location>
        <begin position="86"/>
        <end position="109"/>
    </location>
</feature>
<feature type="region of interest" description="Disordered" evidence="7">
    <location>
        <begin position="394"/>
        <end position="420"/>
    </location>
</feature>